<gene>
    <name evidence="1" type="ORF">BDY19DRAFT_532201</name>
</gene>
<accession>A0ACB8TR46</accession>
<dbReference type="Proteomes" id="UP001055072">
    <property type="component" value="Unassembled WGS sequence"/>
</dbReference>
<dbReference type="EMBL" id="MU274942">
    <property type="protein sequence ID" value="KAI0084460.1"/>
    <property type="molecule type" value="Genomic_DNA"/>
</dbReference>
<proteinExistence type="predicted"/>
<sequence length="220" mass="25558">MLFVANHFRLTFSQFVSILRLCLLLAPFAFPQNTASRDVISASQSSSLCWIWIFLPSCLVVLAFSFALCFVLTRIVMNFPWSPNNESTAYENLSHMHIDLRHPRVKHRFYEFEKSICRHFRRTPGCGCTRCNTGNQILDIIARFCHKYSRWDVPQTYLANAGHSRYSLLLFAVAGNGALDRLRSGHTAHRSRPLHYWQANSNALRIYSMWKKLQCMRASY</sequence>
<reference evidence="1" key="1">
    <citation type="journal article" date="2021" name="Environ. Microbiol.">
        <title>Gene family expansions and transcriptome signatures uncover fungal adaptations to wood decay.</title>
        <authorList>
            <person name="Hage H."/>
            <person name="Miyauchi S."/>
            <person name="Viragh M."/>
            <person name="Drula E."/>
            <person name="Min B."/>
            <person name="Chaduli D."/>
            <person name="Navarro D."/>
            <person name="Favel A."/>
            <person name="Norest M."/>
            <person name="Lesage-Meessen L."/>
            <person name="Balint B."/>
            <person name="Merenyi Z."/>
            <person name="de Eugenio L."/>
            <person name="Morin E."/>
            <person name="Martinez A.T."/>
            <person name="Baldrian P."/>
            <person name="Stursova M."/>
            <person name="Martinez M.J."/>
            <person name="Novotny C."/>
            <person name="Magnuson J.K."/>
            <person name="Spatafora J.W."/>
            <person name="Maurice S."/>
            <person name="Pangilinan J."/>
            <person name="Andreopoulos W."/>
            <person name="LaButti K."/>
            <person name="Hundley H."/>
            <person name="Na H."/>
            <person name="Kuo A."/>
            <person name="Barry K."/>
            <person name="Lipzen A."/>
            <person name="Henrissat B."/>
            <person name="Riley R."/>
            <person name="Ahrendt S."/>
            <person name="Nagy L.G."/>
            <person name="Grigoriev I.V."/>
            <person name="Martin F."/>
            <person name="Rosso M.N."/>
        </authorList>
    </citation>
    <scope>NUCLEOTIDE SEQUENCE</scope>
    <source>
        <strain evidence="1">CBS 384.51</strain>
    </source>
</reference>
<organism evidence="1 2">
    <name type="scientific">Irpex rosettiformis</name>
    <dbReference type="NCBI Taxonomy" id="378272"/>
    <lineage>
        <taxon>Eukaryota</taxon>
        <taxon>Fungi</taxon>
        <taxon>Dikarya</taxon>
        <taxon>Basidiomycota</taxon>
        <taxon>Agaricomycotina</taxon>
        <taxon>Agaricomycetes</taxon>
        <taxon>Polyporales</taxon>
        <taxon>Irpicaceae</taxon>
        <taxon>Irpex</taxon>
    </lineage>
</organism>
<name>A0ACB8TR46_9APHY</name>
<evidence type="ECO:0000313" key="1">
    <source>
        <dbReference type="EMBL" id="KAI0084460.1"/>
    </source>
</evidence>
<evidence type="ECO:0000313" key="2">
    <source>
        <dbReference type="Proteomes" id="UP001055072"/>
    </source>
</evidence>
<protein>
    <submittedName>
        <fullName evidence="1">Uncharacterized protein</fullName>
    </submittedName>
</protein>
<comment type="caution">
    <text evidence="1">The sequence shown here is derived from an EMBL/GenBank/DDBJ whole genome shotgun (WGS) entry which is preliminary data.</text>
</comment>
<keyword evidence="2" id="KW-1185">Reference proteome</keyword>